<gene>
    <name evidence="2" type="ORF">AB1Y20_015788</name>
</gene>
<reference evidence="2 3" key="1">
    <citation type="journal article" date="2024" name="Science">
        <title>Giant polyketide synthase enzymes in the biosynthesis of giant marine polyether toxins.</title>
        <authorList>
            <person name="Fallon T.R."/>
            <person name="Shende V.V."/>
            <person name="Wierzbicki I.H."/>
            <person name="Pendleton A.L."/>
            <person name="Watervoot N.F."/>
            <person name="Auber R.P."/>
            <person name="Gonzalez D.J."/>
            <person name="Wisecaver J.H."/>
            <person name="Moore B.S."/>
        </authorList>
    </citation>
    <scope>NUCLEOTIDE SEQUENCE [LARGE SCALE GENOMIC DNA]</scope>
    <source>
        <strain evidence="2 3">12B1</strain>
    </source>
</reference>
<evidence type="ECO:0000313" key="3">
    <source>
        <dbReference type="Proteomes" id="UP001515480"/>
    </source>
</evidence>
<sequence>MAAKLRGRVRELLVDEEGASLCILFDGAEAEAELHDLRGLPRPPSLLPHVAAAAFVRPADDDASAAFALHGGAAGWLCAALRHGARPAITLHEAKPSRDRPPPSRCAVDLPAAAAPRAWLRAHGALLCVAGGAADALLYHVRSAHSPPAFLAKLAAPPPPCLRAAMLLCEAHLLFGAAGGVHATHVRADEERAAARAAGAPARAANPHLALLFASGLPATAANPHAAAHAPRRRLRGAMLRLCALEAHDVVDTLLPVGGRPLVLCASAAGHHLLLDASPPAPLLALRTPLAAPRLLAAPHADALFAVDAHHALLRLPLDAALAAAARRVGRPAGDGVAATRSTRRRCRLPRSSRP</sequence>
<comment type="caution">
    <text evidence="2">The sequence shown here is derived from an EMBL/GenBank/DDBJ whole genome shotgun (WGS) entry which is preliminary data.</text>
</comment>
<keyword evidence="3" id="KW-1185">Reference proteome</keyword>
<name>A0AB34JZJ1_PRYPA</name>
<evidence type="ECO:0000313" key="2">
    <source>
        <dbReference type="EMBL" id="KAL1527105.1"/>
    </source>
</evidence>
<dbReference type="EMBL" id="JBGBPQ010000003">
    <property type="protein sequence ID" value="KAL1527105.1"/>
    <property type="molecule type" value="Genomic_DNA"/>
</dbReference>
<evidence type="ECO:0000256" key="1">
    <source>
        <dbReference type="SAM" id="MobiDB-lite"/>
    </source>
</evidence>
<accession>A0AB34JZJ1</accession>
<dbReference type="AlphaFoldDB" id="A0AB34JZJ1"/>
<feature type="region of interest" description="Disordered" evidence="1">
    <location>
        <begin position="333"/>
        <end position="355"/>
    </location>
</feature>
<feature type="compositionally biased region" description="Basic residues" evidence="1">
    <location>
        <begin position="342"/>
        <end position="355"/>
    </location>
</feature>
<protein>
    <recommendedName>
        <fullName evidence="4">Anaphase-promoting complex subunit 1</fullName>
    </recommendedName>
</protein>
<proteinExistence type="predicted"/>
<evidence type="ECO:0008006" key="4">
    <source>
        <dbReference type="Google" id="ProtNLM"/>
    </source>
</evidence>
<organism evidence="2 3">
    <name type="scientific">Prymnesium parvum</name>
    <name type="common">Toxic golden alga</name>
    <dbReference type="NCBI Taxonomy" id="97485"/>
    <lineage>
        <taxon>Eukaryota</taxon>
        <taxon>Haptista</taxon>
        <taxon>Haptophyta</taxon>
        <taxon>Prymnesiophyceae</taxon>
        <taxon>Prymnesiales</taxon>
        <taxon>Prymnesiaceae</taxon>
        <taxon>Prymnesium</taxon>
    </lineage>
</organism>
<dbReference type="Proteomes" id="UP001515480">
    <property type="component" value="Unassembled WGS sequence"/>
</dbReference>